<protein>
    <submittedName>
        <fullName evidence="2">Uncharacterized protein</fullName>
    </submittedName>
</protein>
<proteinExistence type="predicted"/>
<gene>
    <name evidence="2" type="ORF">CJ030_MR4G014271</name>
</gene>
<dbReference type="OrthoDB" id="1701699at2759"/>
<name>A0A6A1VVW5_9ROSI</name>
<organism evidence="2 3">
    <name type="scientific">Morella rubra</name>
    <name type="common">Chinese bayberry</name>
    <dbReference type="NCBI Taxonomy" id="262757"/>
    <lineage>
        <taxon>Eukaryota</taxon>
        <taxon>Viridiplantae</taxon>
        <taxon>Streptophyta</taxon>
        <taxon>Embryophyta</taxon>
        <taxon>Tracheophyta</taxon>
        <taxon>Spermatophyta</taxon>
        <taxon>Magnoliopsida</taxon>
        <taxon>eudicotyledons</taxon>
        <taxon>Gunneridae</taxon>
        <taxon>Pentapetalae</taxon>
        <taxon>rosids</taxon>
        <taxon>fabids</taxon>
        <taxon>Fagales</taxon>
        <taxon>Myricaceae</taxon>
        <taxon>Morella</taxon>
    </lineage>
</organism>
<keyword evidence="3" id="KW-1185">Reference proteome</keyword>
<dbReference type="Pfam" id="PF03087">
    <property type="entry name" value="BPS1"/>
    <property type="match status" value="1"/>
</dbReference>
<reference evidence="2 3" key="1">
    <citation type="journal article" date="2019" name="Plant Biotechnol. J.">
        <title>The red bayberry genome and genetic basis of sex determination.</title>
        <authorList>
            <person name="Jia H.M."/>
            <person name="Jia H.J."/>
            <person name="Cai Q.L."/>
            <person name="Wang Y."/>
            <person name="Zhao H.B."/>
            <person name="Yang W.F."/>
            <person name="Wang G.Y."/>
            <person name="Li Y.H."/>
            <person name="Zhan D.L."/>
            <person name="Shen Y.T."/>
            <person name="Niu Q.F."/>
            <person name="Chang L."/>
            <person name="Qiu J."/>
            <person name="Zhao L."/>
            <person name="Xie H.B."/>
            <person name="Fu W.Y."/>
            <person name="Jin J."/>
            <person name="Li X.W."/>
            <person name="Jiao Y."/>
            <person name="Zhou C.C."/>
            <person name="Tu T."/>
            <person name="Chai C.Y."/>
            <person name="Gao J.L."/>
            <person name="Fan L.J."/>
            <person name="van de Weg E."/>
            <person name="Wang J.Y."/>
            <person name="Gao Z.S."/>
        </authorList>
    </citation>
    <scope>NUCLEOTIDE SEQUENCE [LARGE SCALE GENOMIC DNA]</scope>
    <source>
        <tissue evidence="2">Leaves</tissue>
    </source>
</reference>
<evidence type="ECO:0000313" key="2">
    <source>
        <dbReference type="EMBL" id="KAB1216885.1"/>
    </source>
</evidence>
<comment type="caution">
    <text evidence="2">The sequence shown here is derived from an EMBL/GenBank/DDBJ whole genome shotgun (WGS) entry which is preliminary data.</text>
</comment>
<evidence type="ECO:0000256" key="1">
    <source>
        <dbReference type="SAM" id="MobiDB-lite"/>
    </source>
</evidence>
<dbReference type="GO" id="GO:0048364">
    <property type="term" value="P:root development"/>
    <property type="evidence" value="ECO:0007669"/>
    <property type="project" value="InterPro"/>
</dbReference>
<evidence type="ECO:0000313" key="3">
    <source>
        <dbReference type="Proteomes" id="UP000516437"/>
    </source>
</evidence>
<dbReference type="Proteomes" id="UP000516437">
    <property type="component" value="Chromosome 4"/>
</dbReference>
<accession>A0A6A1VVW5</accession>
<dbReference type="EMBL" id="RXIC02000022">
    <property type="protein sequence ID" value="KAB1216885.1"/>
    <property type="molecule type" value="Genomic_DNA"/>
</dbReference>
<dbReference type="AlphaFoldDB" id="A0A6A1VVW5"/>
<dbReference type="InterPro" id="IPR004320">
    <property type="entry name" value="BPS1_pln"/>
</dbReference>
<sequence>MASSPFNAKSRHHARSNSFPTRTRPLISEFNEHQAVAREQQEKWFNELLDGSLRLLDVVTVRKDPNTDQAKSADETLKRIEESHYMLHARQRERWPDTVDKLPDLC</sequence>
<dbReference type="GO" id="GO:0048367">
    <property type="term" value="P:shoot system development"/>
    <property type="evidence" value="ECO:0007669"/>
    <property type="project" value="InterPro"/>
</dbReference>
<feature type="region of interest" description="Disordered" evidence="1">
    <location>
        <begin position="1"/>
        <end position="24"/>
    </location>
</feature>